<reference evidence="1 2" key="1">
    <citation type="journal article" date="2014" name="Genome Announc.">
        <title>Draft Genome Sequences of Two Vibrionaceae Species, Vibrio ponticus C121 and Photobacterium aphoticum C119, Isolated as Coral Reef Microbiota.</title>
        <authorList>
            <person name="Al-saari N."/>
            <person name="Meirelles P.M."/>
            <person name="Mino S."/>
            <person name="Suda W."/>
            <person name="Oshima K."/>
            <person name="Hattori M."/>
            <person name="Ohkuma M."/>
            <person name="Thompson F.L."/>
            <person name="Gomez-Gil B."/>
            <person name="Sawabe T."/>
            <person name="Sawabe T."/>
        </authorList>
    </citation>
    <scope>NUCLEOTIDE SEQUENCE [LARGE SCALE GENOMIC DNA]</scope>
    <source>
        <strain evidence="1 2">JCM 19237</strain>
    </source>
</reference>
<dbReference type="Proteomes" id="UP000029227">
    <property type="component" value="Unassembled WGS sequence"/>
</dbReference>
<evidence type="ECO:0000313" key="2">
    <source>
        <dbReference type="Proteomes" id="UP000029227"/>
    </source>
</evidence>
<dbReference type="eggNOG" id="COG2801">
    <property type="taxonomic scope" value="Bacteria"/>
</dbReference>
<dbReference type="EMBL" id="BBMN01000002">
    <property type="protein sequence ID" value="GAL03586.1"/>
    <property type="molecule type" value="Genomic_DNA"/>
</dbReference>
<evidence type="ECO:0000313" key="1">
    <source>
        <dbReference type="EMBL" id="GAL03586.1"/>
    </source>
</evidence>
<proteinExistence type="predicted"/>
<organism evidence="1 2">
    <name type="scientific">Photobacterium aphoticum</name>
    <dbReference type="NCBI Taxonomy" id="754436"/>
    <lineage>
        <taxon>Bacteria</taxon>
        <taxon>Pseudomonadati</taxon>
        <taxon>Pseudomonadota</taxon>
        <taxon>Gammaproteobacteria</taxon>
        <taxon>Vibrionales</taxon>
        <taxon>Vibrionaceae</taxon>
        <taxon>Photobacterium</taxon>
    </lineage>
</organism>
<name>A0A090QL01_9GAMM</name>
<protein>
    <submittedName>
        <fullName evidence="1">Transposase</fullName>
    </submittedName>
</protein>
<gene>
    <name evidence="1" type="ORF">JCM19237_6480</name>
</gene>
<dbReference type="AlphaFoldDB" id="A0A090QL01"/>
<sequence>MALIDDATGKLMNLRFSETESAFDYMEATREYLEQHGKTL</sequence>
<accession>A0A090QL01</accession>
<comment type="caution">
    <text evidence="1">The sequence shown here is derived from an EMBL/GenBank/DDBJ whole genome shotgun (WGS) entry which is preliminary data.</text>
</comment>